<evidence type="ECO:0000256" key="10">
    <source>
        <dbReference type="ARBA" id="ARBA00023002"/>
    </source>
</evidence>
<dbReference type="RefSeq" id="XP_054834940.1">
    <property type="nucleotide sequence ID" value="XM_054978965.1"/>
</dbReference>
<protein>
    <recommendedName>
        <fullName evidence="17">Steroid 21-hydroxylase</fullName>
        <ecNumber evidence="16">1.14.14.16</ecNumber>
    </recommendedName>
    <alternativeName>
        <fullName evidence="21">21-OHase</fullName>
    </alternativeName>
    <alternativeName>
        <fullName evidence="18">Cytochrome P-450c21</fullName>
    </alternativeName>
    <alternativeName>
        <fullName evidence="22">Cytochrome P450 21</fullName>
    </alternativeName>
    <alternativeName>
        <fullName evidence="20">Cytochrome P450 XXI</fullName>
    </alternativeName>
    <alternativeName>
        <fullName evidence="19">Cytochrome P450-C21</fullName>
    </alternativeName>
</protein>
<dbReference type="Gene3D" id="1.10.630.10">
    <property type="entry name" value="Cytochrome P450"/>
    <property type="match status" value="1"/>
</dbReference>
<keyword evidence="8" id="KW-0256">Endoplasmic reticulum</keyword>
<evidence type="ECO:0000256" key="4">
    <source>
        <dbReference type="ARBA" id="ARBA00010617"/>
    </source>
</evidence>
<dbReference type="SUPFAM" id="SSF48264">
    <property type="entry name" value="Cytochrome P450"/>
    <property type="match status" value="1"/>
</dbReference>
<keyword evidence="13" id="KW-0446">Lipid-binding</keyword>
<keyword evidence="12 24" id="KW-0503">Monooxygenase</keyword>
<comment type="subcellular location">
    <subcellularLocation>
        <location evidence="3">Endoplasmic reticulum membrane</location>
        <topology evidence="3">Peripheral membrane protein</topology>
    </subcellularLocation>
    <subcellularLocation>
        <location evidence="2">Microsome membrane</location>
        <topology evidence="2">Peripheral membrane protein</topology>
    </subcellularLocation>
</comment>
<evidence type="ECO:0000313" key="28">
    <source>
        <dbReference type="RefSeq" id="XP_054834941.1"/>
    </source>
</evidence>
<evidence type="ECO:0000256" key="23">
    <source>
        <dbReference type="PIRSR" id="PIRSR602401-1"/>
    </source>
</evidence>
<dbReference type="Proteomes" id="UP001190640">
    <property type="component" value="Chromosome 4"/>
</dbReference>
<evidence type="ECO:0000256" key="25">
    <source>
        <dbReference type="SAM" id="SignalP"/>
    </source>
</evidence>
<comment type="cofactor">
    <cofactor evidence="23">
        <name>heme</name>
        <dbReference type="ChEBI" id="CHEBI:30413"/>
    </cofactor>
</comment>
<evidence type="ECO:0000256" key="18">
    <source>
        <dbReference type="ARBA" id="ARBA00044217"/>
    </source>
</evidence>
<keyword evidence="10 24" id="KW-0560">Oxidoreductase</keyword>
<evidence type="ECO:0000256" key="17">
    <source>
        <dbReference type="ARBA" id="ARBA00044116"/>
    </source>
</evidence>
<evidence type="ECO:0000256" key="8">
    <source>
        <dbReference type="ARBA" id="ARBA00022824"/>
    </source>
</evidence>
<dbReference type="GO" id="GO:0005789">
    <property type="term" value="C:endoplasmic reticulum membrane"/>
    <property type="evidence" value="ECO:0007669"/>
    <property type="project" value="UniProtKB-SubCell"/>
</dbReference>
<dbReference type="EC" id="1.14.14.16" evidence="16"/>
<dbReference type="GO" id="GO:0005496">
    <property type="term" value="F:steroid binding"/>
    <property type="evidence" value="ECO:0007669"/>
    <property type="project" value="UniProtKB-KW"/>
</dbReference>
<evidence type="ECO:0000256" key="16">
    <source>
        <dbReference type="ARBA" id="ARBA00044040"/>
    </source>
</evidence>
<keyword evidence="15" id="KW-0755">Steroidogenesis</keyword>
<dbReference type="GO" id="GO:0004509">
    <property type="term" value="F:steroid 21-monooxygenase activity"/>
    <property type="evidence" value="ECO:0007669"/>
    <property type="project" value="UniProtKB-EC"/>
</dbReference>
<evidence type="ECO:0000256" key="1">
    <source>
        <dbReference type="ARBA" id="ARBA00001970"/>
    </source>
</evidence>
<dbReference type="GO" id="GO:0020037">
    <property type="term" value="F:heme binding"/>
    <property type="evidence" value="ECO:0007669"/>
    <property type="project" value="InterPro"/>
</dbReference>
<dbReference type="RefSeq" id="XP_054834941.1">
    <property type="nucleotide sequence ID" value="XM_054978966.1"/>
</dbReference>
<organism evidence="26 27">
    <name type="scientific">Eublepharis macularius</name>
    <name type="common">Leopard gecko</name>
    <name type="synonym">Cyrtodactylus macularius</name>
    <dbReference type="NCBI Taxonomy" id="481883"/>
    <lineage>
        <taxon>Eukaryota</taxon>
        <taxon>Metazoa</taxon>
        <taxon>Chordata</taxon>
        <taxon>Craniata</taxon>
        <taxon>Vertebrata</taxon>
        <taxon>Euteleostomi</taxon>
        <taxon>Lepidosauria</taxon>
        <taxon>Squamata</taxon>
        <taxon>Bifurcata</taxon>
        <taxon>Gekkota</taxon>
        <taxon>Eublepharidae</taxon>
        <taxon>Eublepharinae</taxon>
        <taxon>Eublepharis</taxon>
    </lineage>
</organism>
<feature type="binding site" description="axial binding residue" evidence="23">
    <location>
        <position position="439"/>
    </location>
    <ligand>
        <name>heme</name>
        <dbReference type="ChEBI" id="CHEBI:30413"/>
    </ligand>
    <ligandPart>
        <name>Fe</name>
        <dbReference type="ChEBI" id="CHEBI:18248"/>
    </ligandPart>
</feature>
<keyword evidence="14" id="KW-0472">Membrane</keyword>
<evidence type="ECO:0000256" key="3">
    <source>
        <dbReference type="ARBA" id="ARBA00004406"/>
    </source>
</evidence>
<dbReference type="PRINTS" id="PR00385">
    <property type="entry name" value="P450"/>
</dbReference>
<evidence type="ECO:0000256" key="2">
    <source>
        <dbReference type="ARBA" id="ARBA00004174"/>
    </source>
</evidence>
<evidence type="ECO:0000256" key="9">
    <source>
        <dbReference type="ARBA" id="ARBA00022848"/>
    </source>
</evidence>
<dbReference type="PROSITE" id="PS00086">
    <property type="entry name" value="CYTOCHROME_P450"/>
    <property type="match status" value="1"/>
</dbReference>
<evidence type="ECO:0000313" key="26">
    <source>
        <dbReference type="Proteomes" id="UP001190640"/>
    </source>
</evidence>
<evidence type="ECO:0000256" key="13">
    <source>
        <dbReference type="ARBA" id="ARBA00023121"/>
    </source>
</evidence>
<keyword evidence="26" id="KW-1185">Reference proteome</keyword>
<dbReference type="InterPro" id="IPR002401">
    <property type="entry name" value="Cyt_P450_E_grp-I"/>
</dbReference>
<dbReference type="GO" id="GO:0042446">
    <property type="term" value="P:hormone biosynthetic process"/>
    <property type="evidence" value="ECO:0007669"/>
    <property type="project" value="TreeGrafter"/>
</dbReference>
<sequence>MFSAVLFFLVFLAVALLGRRHARLLRGKAYGDMPGPWALPLIGNLSHMFHPDLPVHFLKLTELYGPIYHLRFGNKDVVVLNSSDLIREALTRKWTDFAGRPYSFVANLISLGGRDLSLGDYTPAWRLQRKLTHMAFQRCLRGDMEQIVRNQAQRLCQVFRGYRGEPVDVARDFSLHACQVISAMMFGPLDSSAIKEIHDCTIELVERWSAVSVQVLDFLPILRVFPNAALRKLLSCVAKRDAFVQDMMKKHEESRHPTEMRYMVDHMLQILQEHVADKRRDLGLSPEHIHMAIVDLFIGGTETTAALLTWTVAFLLHRSEIQDRIHHEIMTVIGFDRDPTYSDREHLPYLSATITESLRLRPSAPLALPHVATRDTSLSGFPIPKGTTIIPNLYGAHHDGSKWDCPLEFRPERFLESDDSSSYEAQRNLVPFSCGARGCLGEALARMESFLFLAHILRDFRILPPLSGSLPDLRGQFGTVVHCKPFTVRLLPRGADSAA</sequence>
<keyword evidence="11 23" id="KW-0408">Iron</keyword>
<evidence type="ECO:0000256" key="11">
    <source>
        <dbReference type="ARBA" id="ARBA00023004"/>
    </source>
</evidence>
<evidence type="ECO:0000256" key="5">
    <source>
        <dbReference type="ARBA" id="ARBA00022617"/>
    </source>
</evidence>
<evidence type="ECO:0000256" key="6">
    <source>
        <dbReference type="ARBA" id="ARBA00022665"/>
    </source>
</evidence>
<dbReference type="PANTHER" id="PTHR24289">
    <property type="entry name" value="STEROID 17-ALPHA-HYDROXYLASE/17,20 LYASE"/>
    <property type="match status" value="1"/>
</dbReference>
<evidence type="ECO:0000256" key="20">
    <source>
        <dbReference type="ARBA" id="ARBA00044282"/>
    </source>
</evidence>
<dbReference type="InterPro" id="IPR001128">
    <property type="entry name" value="Cyt_P450"/>
</dbReference>
<evidence type="ECO:0000256" key="21">
    <source>
        <dbReference type="ARBA" id="ARBA00044304"/>
    </source>
</evidence>
<dbReference type="AlphaFoldDB" id="A0AA97JAQ2"/>
<evidence type="ECO:0000313" key="27">
    <source>
        <dbReference type="RefSeq" id="XP_054834940.1"/>
    </source>
</evidence>
<dbReference type="GeneID" id="129329403"/>
<dbReference type="KEGG" id="emc:129329403"/>
<dbReference type="GO" id="GO:0005506">
    <property type="term" value="F:iron ion binding"/>
    <property type="evidence" value="ECO:0007669"/>
    <property type="project" value="InterPro"/>
</dbReference>
<keyword evidence="9" id="KW-0492">Microsome</keyword>
<evidence type="ECO:0000256" key="12">
    <source>
        <dbReference type="ARBA" id="ARBA00023033"/>
    </source>
</evidence>
<gene>
    <name evidence="27 28" type="primary">LOC129329403</name>
</gene>
<dbReference type="PRINTS" id="PR00463">
    <property type="entry name" value="EP450I"/>
</dbReference>
<evidence type="ECO:0000256" key="24">
    <source>
        <dbReference type="RuleBase" id="RU000461"/>
    </source>
</evidence>
<name>A0AA97JAQ2_EUBMA</name>
<keyword evidence="7 23" id="KW-0479">Metal-binding</keyword>
<accession>A0AA97JAQ2</accession>
<evidence type="ECO:0000256" key="14">
    <source>
        <dbReference type="ARBA" id="ARBA00023136"/>
    </source>
</evidence>
<proteinExistence type="inferred from homology"/>
<dbReference type="GO" id="GO:0042448">
    <property type="term" value="P:progesterone metabolic process"/>
    <property type="evidence" value="ECO:0007669"/>
    <property type="project" value="TreeGrafter"/>
</dbReference>
<evidence type="ECO:0000256" key="15">
    <source>
        <dbReference type="ARBA" id="ARBA00023250"/>
    </source>
</evidence>
<dbReference type="GO" id="GO:0006694">
    <property type="term" value="P:steroid biosynthetic process"/>
    <property type="evidence" value="ECO:0007669"/>
    <property type="project" value="UniProtKB-KW"/>
</dbReference>
<reference evidence="27 28" key="1">
    <citation type="submission" date="2025-04" db="UniProtKB">
        <authorList>
            <consortium name="RefSeq"/>
        </authorList>
    </citation>
    <scope>IDENTIFICATION</scope>
    <source>
        <tissue evidence="27 28">Blood</tissue>
    </source>
</reference>
<evidence type="ECO:0000256" key="22">
    <source>
        <dbReference type="ARBA" id="ARBA00044342"/>
    </source>
</evidence>
<keyword evidence="25" id="KW-0732">Signal</keyword>
<comment type="cofactor">
    <cofactor evidence="1">
        <name>heme b</name>
        <dbReference type="ChEBI" id="CHEBI:60344"/>
    </cofactor>
</comment>
<dbReference type="InterPro" id="IPR017972">
    <property type="entry name" value="Cyt_P450_CS"/>
</dbReference>
<keyword evidence="5 23" id="KW-0349">Heme</keyword>
<dbReference type="GO" id="GO:0004508">
    <property type="term" value="F:steroid 17-alpha-monooxygenase activity"/>
    <property type="evidence" value="ECO:0007669"/>
    <property type="project" value="TreeGrafter"/>
</dbReference>
<dbReference type="PANTHER" id="PTHR24289:SF17">
    <property type="entry name" value="STEROID 21-HYDROXYLASE ISOFORM X1"/>
    <property type="match status" value="1"/>
</dbReference>
<feature type="signal peptide" evidence="25">
    <location>
        <begin position="1"/>
        <end position="22"/>
    </location>
</feature>
<keyword evidence="6" id="KW-0754">Steroid-binding</keyword>
<dbReference type="InterPro" id="IPR036396">
    <property type="entry name" value="Cyt_P450_sf"/>
</dbReference>
<dbReference type="FunFam" id="1.10.630.10:FF:000049">
    <property type="entry name" value="steroid 21-hydroxylase isoform X1"/>
    <property type="match status" value="1"/>
</dbReference>
<feature type="chain" id="PRO_5044705534" description="Steroid 21-hydroxylase" evidence="25">
    <location>
        <begin position="23"/>
        <end position="499"/>
    </location>
</feature>
<evidence type="ECO:0000256" key="19">
    <source>
        <dbReference type="ARBA" id="ARBA00044265"/>
    </source>
</evidence>
<comment type="similarity">
    <text evidence="4 24">Belongs to the cytochrome P450 family.</text>
</comment>
<dbReference type="Pfam" id="PF00067">
    <property type="entry name" value="p450"/>
    <property type="match status" value="1"/>
</dbReference>
<evidence type="ECO:0000256" key="7">
    <source>
        <dbReference type="ARBA" id="ARBA00022723"/>
    </source>
</evidence>